<evidence type="ECO:0000313" key="3">
    <source>
        <dbReference type="EMBL" id="KYP39901.1"/>
    </source>
</evidence>
<protein>
    <submittedName>
        <fullName evidence="2">Uncharacterized protein</fullName>
    </submittedName>
</protein>
<dbReference type="Gramene" id="C.cajan_38505.t">
    <property type="protein sequence ID" value="C.cajan_38505.t"/>
    <property type="gene ID" value="C.cajan_38505"/>
</dbReference>
<sequence length="172" mass="18312">RIEGEGSLEKIIGSPKRIQRARPVGVQSSPGLTFAAPMQKANRPRMEISAKATKVIPAEAMLVPAVIDGSNVPGEDKEKGGKRAQMVDSDPFLELHPVLDLGGVIPVAPALEIDDHDPRVEVAGPPIGELFGCGQDHVFPQGRLCQLGNVVYEDEVGVQVNDASHAQREEVG</sequence>
<feature type="region of interest" description="Disordered" evidence="1">
    <location>
        <begin position="19"/>
        <end position="43"/>
    </location>
</feature>
<evidence type="ECO:0000313" key="4">
    <source>
        <dbReference type="Proteomes" id="UP000075243"/>
    </source>
</evidence>
<gene>
    <name evidence="2" type="ORF">KK1_038774</name>
    <name evidence="3" type="ORF">KK1_038776</name>
</gene>
<dbReference type="Gramene" id="C.cajan_38507.t">
    <property type="protein sequence ID" value="C.cajan_38507.t"/>
    <property type="gene ID" value="C.cajan_38507"/>
</dbReference>
<evidence type="ECO:0000256" key="1">
    <source>
        <dbReference type="SAM" id="MobiDB-lite"/>
    </source>
</evidence>
<dbReference type="AlphaFoldDB" id="A0A151RB93"/>
<organism evidence="2 4">
    <name type="scientific">Cajanus cajan</name>
    <name type="common">Pigeon pea</name>
    <name type="synonym">Cajanus indicus</name>
    <dbReference type="NCBI Taxonomy" id="3821"/>
    <lineage>
        <taxon>Eukaryota</taxon>
        <taxon>Viridiplantae</taxon>
        <taxon>Streptophyta</taxon>
        <taxon>Embryophyta</taxon>
        <taxon>Tracheophyta</taxon>
        <taxon>Spermatophyta</taxon>
        <taxon>Magnoliopsida</taxon>
        <taxon>eudicotyledons</taxon>
        <taxon>Gunneridae</taxon>
        <taxon>Pentapetalae</taxon>
        <taxon>rosids</taxon>
        <taxon>fabids</taxon>
        <taxon>Fabales</taxon>
        <taxon>Fabaceae</taxon>
        <taxon>Papilionoideae</taxon>
        <taxon>50 kb inversion clade</taxon>
        <taxon>NPAAA clade</taxon>
        <taxon>indigoferoid/millettioid clade</taxon>
        <taxon>Phaseoleae</taxon>
        <taxon>Cajanus</taxon>
    </lineage>
</organism>
<dbReference type="EMBL" id="KQ483872">
    <property type="protein sequence ID" value="KYP39901.1"/>
    <property type="molecule type" value="Genomic_DNA"/>
</dbReference>
<evidence type="ECO:0000313" key="2">
    <source>
        <dbReference type="EMBL" id="KYP39900.1"/>
    </source>
</evidence>
<proteinExistence type="predicted"/>
<dbReference type="EMBL" id="KQ483872">
    <property type="protein sequence ID" value="KYP39900.1"/>
    <property type="molecule type" value="Genomic_DNA"/>
</dbReference>
<name>A0A151RB93_CAJCA</name>
<feature type="non-terminal residue" evidence="2">
    <location>
        <position position="1"/>
    </location>
</feature>
<reference evidence="2 4" key="1">
    <citation type="journal article" date="2012" name="Nat. Biotechnol.">
        <title>Draft genome sequence of pigeonpea (Cajanus cajan), an orphan legume crop of resource-poor farmers.</title>
        <authorList>
            <person name="Varshney R.K."/>
            <person name="Chen W."/>
            <person name="Li Y."/>
            <person name="Bharti A.K."/>
            <person name="Saxena R.K."/>
            <person name="Schlueter J.A."/>
            <person name="Donoghue M.T."/>
            <person name="Azam S."/>
            <person name="Fan G."/>
            <person name="Whaley A.M."/>
            <person name="Farmer A.D."/>
            <person name="Sheridan J."/>
            <person name="Iwata A."/>
            <person name="Tuteja R."/>
            <person name="Penmetsa R.V."/>
            <person name="Wu W."/>
            <person name="Upadhyaya H.D."/>
            <person name="Yang S.P."/>
            <person name="Shah T."/>
            <person name="Saxena K.B."/>
            <person name="Michael T."/>
            <person name="McCombie W.R."/>
            <person name="Yang B."/>
            <person name="Zhang G."/>
            <person name="Yang H."/>
            <person name="Wang J."/>
            <person name="Spillane C."/>
            <person name="Cook D.R."/>
            <person name="May G.D."/>
            <person name="Xu X."/>
            <person name="Jackson S.A."/>
        </authorList>
    </citation>
    <scope>NUCLEOTIDE SEQUENCE [LARGE SCALE GENOMIC DNA]</scope>
    <source>
        <strain evidence="4">cv. Asha</strain>
    </source>
</reference>
<dbReference type="Proteomes" id="UP000075243">
    <property type="component" value="Unassembled WGS sequence"/>
</dbReference>
<keyword evidence="4" id="KW-1185">Reference proteome</keyword>
<accession>A0A151RB93</accession>